<dbReference type="PANTHER" id="PTHR43194">
    <property type="entry name" value="HYDROLASE ALPHA/BETA FOLD FAMILY"/>
    <property type="match status" value="1"/>
</dbReference>
<dbReference type="PANTHER" id="PTHR43194:SF2">
    <property type="entry name" value="PEROXISOMAL MEMBRANE PROTEIN LPX1"/>
    <property type="match status" value="1"/>
</dbReference>
<dbReference type="EMBL" id="JAMTCG010000003">
    <property type="protein sequence ID" value="MCP2160413.1"/>
    <property type="molecule type" value="Genomic_DNA"/>
</dbReference>
<proteinExistence type="predicted"/>
<comment type="caution">
    <text evidence="2">The sequence shown here is derived from an EMBL/GenBank/DDBJ whole genome shotgun (WGS) entry which is preliminary data.</text>
</comment>
<protein>
    <submittedName>
        <fullName evidence="2">Pimeloyl-ACP methyl ester carboxylesterase</fullName>
    </submittedName>
</protein>
<evidence type="ECO:0000259" key="1">
    <source>
        <dbReference type="Pfam" id="PF12697"/>
    </source>
</evidence>
<dbReference type="InterPro" id="IPR029058">
    <property type="entry name" value="AB_hydrolase_fold"/>
</dbReference>
<dbReference type="SUPFAM" id="SSF53474">
    <property type="entry name" value="alpha/beta-Hydrolases"/>
    <property type="match status" value="1"/>
</dbReference>
<keyword evidence="3" id="KW-1185">Reference proteome</keyword>
<sequence length="349" mass="36564">MSPDRQRRIGVLAGAAGVATLGAVALGGLARDLTRRSSREDPNADVDFDAVYDDRASIVIADDGVPLAVREVGPADAPISVVFVHGFALRMSCWHFQRVHLQQAWGDNVRLVFFDHRGHGESGEAPTETLTIPQAGADTAAVIRAVAPDGPVVVVGHSMGGMALMALAAREPDLFGDKVIGVGLVATAARGIADMGVGEGLRNPLLNAVRFSVRRAPKTVQTGRGATKALVAPVLTAASFGSTFHSPSLSAFASSMIHDTPVDTVVHFLRALETHDETAGLETLSRVPTMVACGYEDRITPLARSVELHGALGDCDLVGIPDCGHLVPLENPAAVSDAIERLVAHSVHR</sequence>
<dbReference type="Proteomes" id="UP001205740">
    <property type="component" value="Unassembled WGS sequence"/>
</dbReference>
<feature type="domain" description="AB hydrolase-1" evidence="1">
    <location>
        <begin position="81"/>
        <end position="338"/>
    </location>
</feature>
<dbReference type="Gene3D" id="3.40.50.1820">
    <property type="entry name" value="alpha/beta hydrolase"/>
    <property type="match status" value="1"/>
</dbReference>
<evidence type="ECO:0000313" key="2">
    <source>
        <dbReference type="EMBL" id="MCP2160413.1"/>
    </source>
</evidence>
<organism evidence="2 3">
    <name type="scientific">Williamsia serinedens</name>
    <dbReference type="NCBI Taxonomy" id="391736"/>
    <lineage>
        <taxon>Bacteria</taxon>
        <taxon>Bacillati</taxon>
        <taxon>Actinomycetota</taxon>
        <taxon>Actinomycetes</taxon>
        <taxon>Mycobacteriales</taxon>
        <taxon>Nocardiaceae</taxon>
        <taxon>Williamsia</taxon>
    </lineage>
</organism>
<dbReference type="InterPro" id="IPR000073">
    <property type="entry name" value="AB_hydrolase_1"/>
</dbReference>
<accession>A0ABT1H1I7</accession>
<dbReference type="Pfam" id="PF12697">
    <property type="entry name" value="Abhydrolase_6"/>
    <property type="match status" value="1"/>
</dbReference>
<reference evidence="2 3" key="1">
    <citation type="submission" date="2022-06" db="EMBL/GenBank/DDBJ databases">
        <title>Genomic Encyclopedia of Archaeal and Bacterial Type Strains, Phase II (KMG-II): from individual species to whole genera.</title>
        <authorList>
            <person name="Goeker M."/>
        </authorList>
    </citation>
    <scope>NUCLEOTIDE SEQUENCE [LARGE SCALE GENOMIC DNA]</scope>
    <source>
        <strain evidence="2 3">DSM 45037</strain>
    </source>
</reference>
<dbReference type="RefSeq" id="WP_253654012.1">
    <property type="nucleotide sequence ID" value="NZ_BAAAOE010000003.1"/>
</dbReference>
<name>A0ABT1H1I7_9NOCA</name>
<dbReference type="InterPro" id="IPR050228">
    <property type="entry name" value="Carboxylesterase_BioH"/>
</dbReference>
<gene>
    <name evidence="2" type="ORF">LX12_001600</name>
</gene>
<evidence type="ECO:0000313" key="3">
    <source>
        <dbReference type="Proteomes" id="UP001205740"/>
    </source>
</evidence>